<protein>
    <submittedName>
        <fullName evidence="3">Transposase</fullName>
    </submittedName>
</protein>
<dbReference type="AlphaFoldDB" id="A0A1G6DYL4"/>
<dbReference type="InterPro" id="IPR009057">
    <property type="entry name" value="Homeodomain-like_sf"/>
</dbReference>
<comment type="similarity">
    <text evidence="1">Belongs to the transposase 8 family.</text>
</comment>
<dbReference type="STRING" id="1159017.SAMN02927930_01964"/>
<name>A0A1G6DYL4_9GAMM</name>
<dbReference type="InterPro" id="IPR002514">
    <property type="entry name" value="Transposase_8"/>
</dbReference>
<keyword evidence="4" id="KW-1185">Reference proteome</keyword>
<dbReference type="Proteomes" id="UP000199626">
    <property type="component" value="Unassembled WGS sequence"/>
</dbReference>
<feature type="region of interest" description="Disordered" evidence="2">
    <location>
        <begin position="52"/>
        <end position="83"/>
    </location>
</feature>
<dbReference type="EMBL" id="FMXN01000014">
    <property type="protein sequence ID" value="SDB50246.1"/>
    <property type="molecule type" value="Genomic_DNA"/>
</dbReference>
<evidence type="ECO:0000256" key="1">
    <source>
        <dbReference type="ARBA" id="ARBA00009964"/>
    </source>
</evidence>
<dbReference type="Gene3D" id="1.10.10.60">
    <property type="entry name" value="Homeodomain-like"/>
    <property type="match status" value="1"/>
</dbReference>
<dbReference type="GO" id="GO:0004803">
    <property type="term" value="F:transposase activity"/>
    <property type="evidence" value="ECO:0007669"/>
    <property type="project" value="InterPro"/>
</dbReference>
<reference evidence="4" key="1">
    <citation type="submission" date="2016-10" db="EMBL/GenBank/DDBJ databases">
        <authorList>
            <person name="Varghese N."/>
            <person name="Submissions S."/>
        </authorList>
    </citation>
    <scope>NUCLEOTIDE SEQUENCE [LARGE SCALE GENOMIC DNA]</scope>
    <source>
        <strain evidence="4">CGMCC 1.10824</strain>
    </source>
</reference>
<accession>A0A1G6DYL4</accession>
<dbReference type="Pfam" id="PF01527">
    <property type="entry name" value="HTH_Tnp_1"/>
    <property type="match status" value="1"/>
</dbReference>
<dbReference type="SUPFAM" id="SSF46689">
    <property type="entry name" value="Homeodomain-like"/>
    <property type="match status" value="1"/>
</dbReference>
<evidence type="ECO:0000256" key="2">
    <source>
        <dbReference type="SAM" id="MobiDB-lite"/>
    </source>
</evidence>
<dbReference type="GO" id="GO:0006313">
    <property type="term" value="P:DNA transposition"/>
    <property type="evidence" value="ECO:0007669"/>
    <property type="project" value="InterPro"/>
</dbReference>
<organism evidence="3 4">
    <name type="scientific">Pseudidiomarina indica</name>
    <dbReference type="NCBI Taxonomy" id="1159017"/>
    <lineage>
        <taxon>Bacteria</taxon>
        <taxon>Pseudomonadati</taxon>
        <taxon>Pseudomonadota</taxon>
        <taxon>Gammaproteobacteria</taxon>
        <taxon>Alteromonadales</taxon>
        <taxon>Idiomarinaceae</taxon>
        <taxon>Pseudidiomarina</taxon>
    </lineage>
</organism>
<evidence type="ECO:0000313" key="4">
    <source>
        <dbReference type="Proteomes" id="UP000199626"/>
    </source>
</evidence>
<proteinExistence type="inferred from homology"/>
<evidence type="ECO:0000313" key="3">
    <source>
        <dbReference type="EMBL" id="SDB50246.1"/>
    </source>
</evidence>
<gene>
    <name evidence="3" type="ORF">SAMN02927930_01964</name>
</gene>
<dbReference type="GO" id="GO:0003677">
    <property type="term" value="F:DNA binding"/>
    <property type="evidence" value="ECO:0007669"/>
    <property type="project" value="InterPro"/>
</dbReference>
<sequence length="83" mass="9369">MTKKNRPNFSPEFRLETAQLVVDQGYSHKETADAMGVGYSTLGKWVKQLREERAGKAPKASPMTPEQVEIRECNPPKNRSSYA</sequence>